<dbReference type="PANTHER" id="PTHR24276:SF98">
    <property type="entry name" value="FI18310P1-RELATED"/>
    <property type="match status" value="1"/>
</dbReference>
<dbReference type="SUPFAM" id="SSF50494">
    <property type="entry name" value="Trypsin-like serine proteases"/>
    <property type="match status" value="1"/>
</dbReference>
<feature type="chain" id="PRO_5039178813" evidence="4">
    <location>
        <begin position="21"/>
        <end position="278"/>
    </location>
</feature>
<keyword evidence="2" id="KW-1015">Disulfide bond</keyword>
<dbReference type="Gene3D" id="2.40.10.10">
    <property type="entry name" value="Trypsin-like serine proteases"/>
    <property type="match status" value="1"/>
</dbReference>
<dbReference type="Proteomes" id="UP000199341">
    <property type="component" value="Unassembled WGS sequence"/>
</dbReference>
<dbReference type="CDD" id="cd00190">
    <property type="entry name" value="Tryp_SPc"/>
    <property type="match status" value="1"/>
</dbReference>
<dbReference type="InterPro" id="IPR018114">
    <property type="entry name" value="TRYPSIN_HIS"/>
</dbReference>
<dbReference type="InterPro" id="IPR033116">
    <property type="entry name" value="TRYPSIN_SER"/>
</dbReference>
<dbReference type="PRINTS" id="PR00722">
    <property type="entry name" value="CHYMOTRYPSIN"/>
</dbReference>
<dbReference type="PROSITE" id="PS50240">
    <property type="entry name" value="TRYPSIN_DOM"/>
    <property type="match status" value="1"/>
</dbReference>
<evidence type="ECO:0000259" key="5">
    <source>
        <dbReference type="PROSITE" id="PS50240"/>
    </source>
</evidence>
<reference evidence="6 7" key="1">
    <citation type="submission" date="2016-10" db="EMBL/GenBank/DDBJ databases">
        <authorList>
            <person name="de Groot N.N."/>
        </authorList>
    </citation>
    <scope>NUCLEOTIDE SEQUENCE [LARGE SCALE GENOMIC DNA]</scope>
    <source>
        <strain evidence="6 7">CGMCC 4.2022</strain>
    </source>
</reference>
<feature type="domain" description="Peptidase S1" evidence="5">
    <location>
        <begin position="36"/>
        <end position="278"/>
    </location>
</feature>
<dbReference type="InterPro" id="IPR050430">
    <property type="entry name" value="Peptidase_S1"/>
</dbReference>
<sequence>MRFRVRTVIAAIVGLLPALAVPLVLPAGQAAAHEVVVGGTPTTTQQEPWVVALSSRSRFGADRSGQFCGGVAVGPRTVVTAAHCFGEEALGVDDWHQLPDLRVIADRTDLSGDSGEELQLSQVWVNPDFDQTTNANDIAVVTLADDLPSGASIPLAQSSDTADYQAGTPAEVYGWGDTTGNGDYPTTLHTASVDILADSDCEHAYPGGSVGTYQPASMVCAGVDGGGRDACQGDSGGPLVVAGRLVGLVSWGNGCALAGYPGVYTRVSAMADLVAEHM</sequence>
<gene>
    <name evidence="6" type="ORF">SAMN05216259_11260</name>
</gene>
<name>A0A1H0M483_9ACTN</name>
<keyword evidence="3" id="KW-0378">Hydrolase</keyword>
<evidence type="ECO:0000256" key="2">
    <source>
        <dbReference type="ARBA" id="ARBA00023157"/>
    </source>
</evidence>
<dbReference type="OrthoDB" id="1496095at2"/>
<dbReference type="GO" id="GO:0006508">
    <property type="term" value="P:proteolysis"/>
    <property type="evidence" value="ECO:0007669"/>
    <property type="project" value="UniProtKB-KW"/>
</dbReference>
<comment type="similarity">
    <text evidence="1">Belongs to the peptidase S1 family.</text>
</comment>
<dbReference type="Pfam" id="PF00089">
    <property type="entry name" value="Trypsin"/>
    <property type="match status" value="1"/>
</dbReference>
<feature type="signal peptide" evidence="4">
    <location>
        <begin position="1"/>
        <end position="20"/>
    </location>
</feature>
<evidence type="ECO:0000256" key="1">
    <source>
        <dbReference type="ARBA" id="ARBA00007664"/>
    </source>
</evidence>
<dbReference type="PROSITE" id="PS00135">
    <property type="entry name" value="TRYPSIN_SER"/>
    <property type="match status" value="1"/>
</dbReference>
<keyword evidence="3" id="KW-0645">Protease</keyword>
<dbReference type="AlphaFoldDB" id="A0A1H0M483"/>
<dbReference type="InterPro" id="IPR009003">
    <property type="entry name" value="Peptidase_S1_PA"/>
</dbReference>
<accession>A0A1H0M483</accession>
<evidence type="ECO:0000313" key="7">
    <source>
        <dbReference type="Proteomes" id="UP000199341"/>
    </source>
</evidence>
<keyword evidence="7" id="KW-1185">Reference proteome</keyword>
<dbReference type="STRING" id="310781.SAMN05216259_11260"/>
<dbReference type="EMBL" id="FNIE01000012">
    <property type="protein sequence ID" value="SDO75194.1"/>
    <property type="molecule type" value="Genomic_DNA"/>
</dbReference>
<dbReference type="PROSITE" id="PS00134">
    <property type="entry name" value="TRYPSIN_HIS"/>
    <property type="match status" value="1"/>
</dbReference>
<proteinExistence type="inferred from homology"/>
<protein>
    <submittedName>
        <fullName evidence="6">Trypsin</fullName>
    </submittedName>
</protein>
<organism evidence="6 7">
    <name type="scientific">Actinacidiphila guanduensis</name>
    <dbReference type="NCBI Taxonomy" id="310781"/>
    <lineage>
        <taxon>Bacteria</taxon>
        <taxon>Bacillati</taxon>
        <taxon>Actinomycetota</taxon>
        <taxon>Actinomycetes</taxon>
        <taxon>Kitasatosporales</taxon>
        <taxon>Streptomycetaceae</taxon>
        <taxon>Actinacidiphila</taxon>
    </lineage>
</organism>
<dbReference type="SMART" id="SM00020">
    <property type="entry name" value="Tryp_SPc"/>
    <property type="match status" value="1"/>
</dbReference>
<keyword evidence="4" id="KW-0732">Signal</keyword>
<dbReference type="GO" id="GO:0004252">
    <property type="term" value="F:serine-type endopeptidase activity"/>
    <property type="evidence" value="ECO:0007669"/>
    <property type="project" value="InterPro"/>
</dbReference>
<evidence type="ECO:0000313" key="6">
    <source>
        <dbReference type="EMBL" id="SDO75194.1"/>
    </source>
</evidence>
<evidence type="ECO:0000256" key="4">
    <source>
        <dbReference type="SAM" id="SignalP"/>
    </source>
</evidence>
<dbReference type="InterPro" id="IPR001254">
    <property type="entry name" value="Trypsin_dom"/>
</dbReference>
<keyword evidence="3" id="KW-0720">Serine protease</keyword>
<dbReference type="InterPro" id="IPR043504">
    <property type="entry name" value="Peptidase_S1_PA_chymotrypsin"/>
</dbReference>
<dbReference type="RefSeq" id="WP_093786882.1">
    <property type="nucleotide sequence ID" value="NZ_FNIE01000012.1"/>
</dbReference>
<evidence type="ECO:0000256" key="3">
    <source>
        <dbReference type="RuleBase" id="RU363034"/>
    </source>
</evidence>
<dbReference type="FunFam" id="2.40.10.10:FF:000002">
    <property type="entry name" value="Transmembrane protease serine"/>
    <property type="match status" value="1"/>
</dbReference>
<dbReference type="PANTHER" id="PTHR24276">
    <property type="entry name" value="POLYSERASE-RELATED"/>
    <property type="match status" value="1"/>
</dbReference>
<dbReference type="InterPro" id="IPR001314">
    <property type="entry name" value="Peptidase_S1A"/>
</dbReference>